<dbReference type="Gene3D" id="3.10.105.10">
    <property type="entry name" value="Dipeptide-binding Protein, Domain 3"/>
    <property type="match status" value="1"/>
</dbReference>
<dbReference type="GO" id="GO:0042597">
    <property type="term" value="C:periplasmic space"/>
    <property type="evidence" value="ECO:0007669"/>
    <property type="project" value="UniProtKB-ARBA"/>
</dbReference>
<evidence type="ECO:0000256" key="1">
    <source>
        <dbReference type="SAM" id="MobiDB-lite"/>
    </source>
</evidence>
<dbReference type="EMBL" id="JACBZP010000001">
    <property type="protein sequence ID" value="NYI69198.1"/>
    <property type="molecule type" value="Genomic_DNA"/>
</dbReference>
<dbReference type="PIRSF" id="PIRSF002741">
    <property type="entry name" value="MppA"/>
    <property type="match status" value="1"/>
</dbReference>
<dbReference type="PROSITE" id="PS51257">
    <property type="entry name" value="PROKAR_LIPOPROTEIN"/>
    <property type="match status" value="1"/>
</dbReference>
<dbReference type="PANTHER" id="PTHR30290">
    <property type="entry name" value="PERIPLASMIC BINDING COMPONENT OF ABC TRANSPORTER"/>
    <property type="match status" value="1"/>
</dbReference>
<dbReference type="Pfam" id="PF00496">
    <property type="entry name" value="SBP_bac_5"/>
    <property type="match status" value="1"/>
</dbReference>
<protein>
    <submittedName>
        <fullName evidence="4">Peptide/nickel transport system substrate-binding protein</fullName>
    </submittedName>
</protein>
<keyword evidence="5" id="KW-1185">Reference proteome</keyword>
<reference evidence="4 5" key="1">
    <citation type="submission" date="2020-07" db="EMBL/GenBank/DDBJ databases">
        <title>Sequencing the genomes of 1000 actinobacteria strains.</title>
        <authorList>
            <person name="Klenk H.-P."/>
        </authorList>
    </citation>
    <scope>NUCLEOTIDE SEQUENCE [LARGE SCALE GENOMIC DNA]</scope>
    <source>
        <strain evidence="4 5">DSM 26341</strain>
    </source>
</reference>
<dbReference type="SUPFAM" id="SSF53850">
    <property type="entry name" value="Periplasmic binding protein-like II"/>
    <property type="match status" value="1"/>
</dbReference>
<dbReference type="InterPro" id="IPR030678">
    <property type="entry name" value="Peptide/Ni-bd"/>
</dbReference>
<dbReference type="CDD" id="cd08501">
    <property type="entry name" value="PBP2_Lpqw"/>
    <property type="match status" value="1"/>
</dbReference>
<evidence type="ECO:0000256" key="2">
    <source>
        <dbReference type="SAM" id="SignalP"/>
    </source>
</evidence>
<dbReference type="GO" id="GO:0043190">
    <property type="term" value="C:ATP-binding cassette (ABC) transporter complex"/>
    <property type="evidence" value="ECO:0007669"/>
    <property type="project" value="InterPro"/>
</dbReference>
<evidence type="ECO:0000259" key="3">
    <source>
        <dbReference type="Pfam" id="PF00496"/>
    </source>
</evidence>
<dbReference type="Proteomes" id="UP000539111">
    <property type="component" value="Unassembled WGS sequence"/>
</dbReference>
<evidence type="ECO:0000313" key="5">
    <source>
        <dbReference type="Proteomes" id="UP000539111"/>
    </source>
</evidence>
<comment type="caution">
    <text evidence="4">The sequence shown here is derived from an EMBL/GenBank/DDBJ whole genome shotgun (WGS) entry which is preliminary data.</text>
</comment>
<feature type="compositionally biased region" description="Polar residues" evidence="1">
    <location>
        <begin position="26"/>
        <end position="35"/>
    </location>
</feature>
<dbReference type="AlphaFoldDB" id="A0A7Z0IJ64"/>
<dbReference type="GO" id="GO:1904680">
    <property type="term" value="F:peptide transmembrane transporter activity"/>
    <property type="evidence" value="ECO:0007669"/>
    <property type="project" value="TreeGrafter"/>
</dbReference>
<gene>
    <name evidence="4" type="ORF">BJY26_003504</name>
</gene>
<dbReference type="Gene3D" id="3.90.76.10">
    <property type="entry name" value="Dipeptide-binding Protein, Domain 1"/>
    <property type="match status" value="1"/>
</dbReference>
<dbReference type="RefSeq" id="WP_179429461.1">
    <property type="nucleotide sequence ID" value="NZ_JACBZP010000001.1"/>
</dbReference>
<proteinExistence type="predicted"/>
<dbReference type="PANTHER" id="PTHR30290:SF65">
    <property type="entry name" value="MONOACYL PHOSPHATIDYLINOSITOL TETRAMANNOSIDE-BINDING PROTEIN LPQW-RELATED"/>
    <property type="match status" value="1"/>
</dbReference>
<keyword evidence="2" id="KW-0732">Signal</keyword>
<dbReference type="InterPro" id="IPR039424">
    <property type="entry name" value="SBP_5"/>
</dbReference>
<organism evidence="4 5">
    <name type="scientific">Spelaeicoccus albus</name>
    <dbReference type="NCBI Taxonomy" id="1280376"/>
    <lineage>
        <taxon>Bacteria</taxon>
        <taxon>Bacillati</taxon>
        <taxon>Actinomycetota</taxon>
        <taxon>Actinomycetes</taxon>
        <taxon>Micrococcales</taxon>
        <taxon>Brevibacteriaceae</taxon>
        <taxon>Spelaeicoccus</taxon>
    </lineage>
</organism>
<accession>A0A7Z0IJ64</accession>
<feature type="chain" id="PRO_5038884360" evidence="2">
    <location>
        <begin position="20"/>
        <end position="567"/>
    </location>
</feature>
<evidence type="ECO:0000313" key="4">
    <source>
        <dbReference type="EMBL" id="NYI69198.1"/>
    </source>
</evidence>
<feature type="compositionally biased region" description="Basic and acidic residues" evidence="1">
    <location>
        <begin position="54"/>
        <end position="65"/>
    </location>
</feature>
<name>A0A7Z0IJ64_9MICO</name>
<dbReference type="Gene3D" id="3.40.190.10">
    <property type="entry name" value="Periplasmic binding protein-like II"/>
    <property type="match status" value="1"/>
</dbReference>
<feature type="region of interest" description="Disordered" evidence="1">
    <location>
        <begin position="26"/>
        <end position="69"/>
    </location>
</feature>
<feature type="domain" description="Solute-binding protein family 5" evidence="3">
    <location>
        <begin position="128"/>
        <end position="487"/>
    </location>
</feature>
<dbReference type="InterPro" id="IPR000914">
    <property type="entry name" value="SBP_5_dom"/>
</dbReference>
<feature type="signal peptide" evidence="2">
    <location>
        <begin position="1"/>
        <end position="19"/>
    </location>
</feature>
<dbReference type="GO" id="GO:0015833">
    <property type="term" value="P:peptide transport"/>
    <property type="evidence" value="ECO:0007669"/>
    <property type="project" value="TreeGrafter"/>
</dbReference>
<sequence>MNFRKTLATACAVSLVFLAGCGGGSDQQSASTKAQPASGVPAGTSPLPMPKVGHRYDNPQKRSDVKNGGTLTLPTGDMPANFNGFSVDGAYASVGDIDKWTMPHLWSFTVGGKPSPNTDFLQSAKLVDTSPETVKYTLNPRAHWNNGDPITWKAFKTTWLTQSGKTKKYNPQSTDGYKNIKSVTKGKTPNIAVVTFDKPFYPYQAIFQTLENPKNLDPTFYKKGWVDDPRSALRAGPFTVQSHSKSQITLVRNKSWWGDKPKLDKVVYRQMEDQAAINAFQNGEIDATEISDADNLGQIADIDNVMIRRGFGTAVTLYTIGQDSELFKLKYARRAFAFSTDRTKLAKISFQGMDWKAKPAGSLVMYPWMPTYENNMKWLRHDTAKAKKLMKSHGWQIGDDGYFHKGGQVAEFTYVTFGDSPKSSALARAQQAMSKKAGLKMIIDNRPSSDFSKTANSGSFDILTMGWSVSDPYGYATSCQLYCSTSAGNDSKIGNATIDAMMHKSTTIPNAKKSIRLANKAEARALREVGRLPLYASPKTVAVEKGLANYGPAGWKTAKPQDIGWAK</sequence>